<dbReference type="Proteomes" id="UP000619293">
    <property type="component" value="Unassembled WGS sequence"/>
</dbReference>
<proteinExistence type="predicted"/>
<evidence type="ECO:0000256" key="1">
    <source>
        <dbReference type="SAM" id="MobiDB-lite"/>
    </source>
</evidence>
<accession>A0A8J3K696</accession>
<gene>
    <name evidence="3" type="ORF">Cch02nite_82730</name>
</gene>
<name>A0A8J3K696_9ACTN</name>
<dbReference type="RefSeq" id="WP_191842709.1">
    <property type="nucleotide sequence ID" value="NZ_BAAALB010000027.1"/>
</dbReference>
<comment type="caution">
    <text evidence="3">The sequence shown here is derived from an EMBL/GenBank/DDBJ whole genome shotgun (WGS) entry which is preliminary data.</text>
</comment>
<reference evidence="3 4" key="1">
    <citation type="submission" date="2021-01" db="EMBL/GenBank/DDBJ databases">
        <title>Whole genome shotgun sequence of Catellatospora chokoriensis NBRC 107358.</title>
        <authorList>
            <person name="Komaki H."/>
            <person name="Tamura T."/>
        </authorList>
    </citation>
    <scope>NUCLEOTIDE SEQUENCE [LARGE SCALE GENOMIC DNA]</scope>
    <source>
        <strain evidence="3 4">NBRC 107358</strain>
    </source>
</reference>
<sequence>MSQKAPRSLVRALTVLLILSFATSMYLEQRHLQWLQAHPISVNLMSGVVGFSATILVVALVFNWFAERERVASLVKEAVDGLRREIEPHSTTIDHGAMSLDGQPHTATPIDSSAADRPGPYGPPPDISGAQAAGQTAANIVRHFASVHGINSRRIDSAIEEFESSLYGLIAAYPARPALVGIIRELDQLMRLLATEYRSVVASRPQDPLRDHNS</sequence>
<dbReference type="AlphaFoldDB" id="A0A8J3K696"/>
<feature type="transmembrane region" description="Helical" evidence="2">
    <location>
        <begin position="9"/>
        <end position="27"/>
    </location>
</feature>
<keyword evidence="4" id="KW-1185">Reference proteome</keyword>
<evidence type="ECO:0000256" key="2">
    <source>
        <dbReference type="SAM" id="Phobius"/>
    </source>
</evidence>
<protein>
    <submittedName>
        <fullName evidence="3">Uncharacterized protein</fullName>
    </submittedName>
</protein>
<keyword evidence="2" id="KW-0472">Membrane</keyword>
<feature type="transmembrane region" description="Helical" evidence="2">
    <location>
        <begin position="47"/>
        <end position="66"/>
    </location>
</feature>
<feature type="region of interest" description="Disordered" evidence="1">
    <location>
        <begin position="93"/>
        <end position="132"/>
    </location>
</feature>
<evidence type="ECO:0000313" key="4">
    <source>
        <dbReference type="Proteomes" id="UP000619293"/>
    </source>
</evidence>
<organism evidence="3 4">
    <name type="scientific">Catellatospora chokoriensis</name>
    <dbReference type="NCBI Taxonomy" id="310353"/>
    <lineage>
        <taxon>Bacteria</taxon>
        <taxon>Bacillati</taxon>
        <taxon>Actinomycetota</taxon>
        <taxon>Actinomycetes</taxon>
        <taxon>Micromonosporales</taxon>
        <taxon>Micromonosporaceae</taxon>
        <taxon>Catellatospora</taxon>
    </lineage>
</organism>
<evidence type="ECO:0000313" key="3">
    <source>
        <dbReference type="EMBL" id="GIF94829.1"/>
    </source>
</evidence>
<keyword evidence="2" id="KW-0812">Transmembrane</keyword>
<keyword evidence="2" id="KW-1133">Transmembrane helix</keyword>
<dbReference type="EMBL" id="BONG01000124">
    <property type="protein sequence ID" value="GIF94829.1"/>
    <property type="molecule type" value="Genomic_DNA"/>
</dbReference>